<reference evidence="6 7" key="1">
    <citation type="submission" date="2020-11" db="EMBL/GenBank/DDBJ databases">
        <title>Kefir isolates.</title>
        <authorList>
            <person name="Marcisauskas S."/>
            <person name="Kim Y."/>
            <person name="Blasche S."/>
        </authorList>
    </citation>
    <scope>NUCLEOTIDE SEQUENCE [LARGE SCALE GENOMIC DNA]</scope>
    <source>
        <strain evidence="6 7">KR</strain>
    </source>
</reference>
<evidence type="ECO:0000313" key="7">
    <source>
        <dbReference type="Proteomes" id="UP000777482"/>
    </source>
</evidence>
<dbReference type="Gene3D" id="1.25.40.180">
    <property type="match status" value="1"/>
</dbReference>
<evidence type="ECO:0000256" key="4">
    <source>
        <dbReference type="SAM" id="MobiDB-lite"/>
    </source>
</evidence>
<dbReference type="InterPro" id="IPR016024">
    <property type="entry name" value="ARM-type_fold"/>
</dbReference>
<feature type="compositionally biased region" description="Low complexity" evidence="4">
    <location>
        <begin position="408"/>
        <end position="421"/>
    </location>
</feature>
<dbReference type="Pfam" id="PF02847">
    <property type="entry name" value="MA3"/>
    <property type="match status" value="1"/>
</dbReference>
<dbReference type="GO" id="GO:0042274">
    <property type="term" value="P:ribosomal small subunit biogenesis"/>
    <property type="evidence" value="ECO:0007669"/>
    <property type="project" value="TreeGrafter"/>
</dbReference>
<dbReference type="Proteomes" id="UP000777482">
    <property type="component" value="Unassembled WGS sequence"/>
</dbReference>
<protein>
    <submittedName>
        <fullName evidence="6">Suppressor of glycerol defect</fullName>
    </submittedName>
</protein>
<dbReference type="SUPFAM" id="SSF48371">
    <property type="entry name" value="ARM repeat"/>
    <property type="match status" value="1"/>
</dbReference>
<comment type="similarity">
    <text evidence="2">Belongs to the CWC22 family.</text>
</comment>
<feature type="compositionally biased region" description="Low complexity" evidence="4">
    <location>
        <begin position="116"/>
        <end position="128"/>
    </location>
</feature>
<dbReference type="PROSITE" id="PS51366">
    <property type="entry name" value="MI"/>
    <property type="match status" value="1"/>
</dbReference>
<dbReference type="EMBL" id="PUHQ01000054">
    <property type="protein sequence ID" value="KAG0659422.1"/>
    <property type="molecule type" value="Genomic_DNA"/>
</dbReference>
<dbReference type="InterPro" id="IPR003890">
    <property type="entry name" value="MIF4G-like_typ-3"/>
</dbReference>
<feature type="compositionally biased region" description="Low complexity" evidence="4">
    <location>
        <begin position="383"/>
        <end position="398"/>
    </location>
</feature>
<feature type="region of interest" description="Disordered" evidence="4">
    <location>
        <begin position="272"/>
        <end position="437"/>
    </location>
</feature>
<gene>
    <name evidence="6" type="primary">SGD1</name>
    <name evidence="6" type="ORF">C6P46_005201</name>
</gene>
<comment type="subcellular location">
    <subcellularLocation>
        <location evidence="1">Nucleus</location>
        <location evidence="1">Nucleolus</location>
    </subcellularLocation>
</comment>
<dbReference type="AlphaFoldDB" id="A0A9P6VZB0"/>
<sequence>MPPKQQRPYNHAARKRTATLPKSIRQELEQLGHIDPQPAAKGRLGRKDRRKAERNAPKQNRAQNQGGPTASKKRGADEQPPVASTSKASDGTRQDDATQPPAKKRARTADSDETSAAPAAAPLAPAKPQTALEKLMAKQERGSGPDPTRKRNRNETDEDKEIAWLEAKLGAPGGLSRSEKGKMKAEFDDDGLGGEYFLPRTVVSFPRVTDSGAFTRPADLFEGLDDLEGAAFGRTKKVSPLSFFAIGVLPDGAADHVATRVQNYAKLLKEMDADDLPSDLDPDELQDAPGSDEETGADEDEDDDDDDDDDEAFGEYGISDEELMDPSDDDDHDEMGELGSEHSDDDEMGTLNESDFDEGGSASDGGEEEPEYEAEPEGEGEAAAETASTSTAKPAAGSYVPPHLRKQAAAPVSAKPAAGENAPPPPAPALEAPSEDPRLRRQINGQLNKLSTSNMSAIVDQLLSIYSSNPRAVVSTTMISLLLGIISDRDNLGDQLVVTYAALVAALFRTVGIEFPAGVVARSVELFDAAFKKHKDAIASGTSTLDDDGEEGFEGRPGSKECLNLVSFIAELYNFQVVHCGLVYDFVRLLIESGLGELEVELLSRIVKLDAAHDGAGSGQQLRSDDPSALKDIIALVKQKMQGVDPQTMNSRTRFMVEQLTNLRNNKLKQPGADGSLDLYTGPRKYLIGLNKRRATGAAPESLRVTLDEIRSSTTRGKWWLVGAAWAGDPLAEETESSGQALQFQTKEAQGDKELAKLARAQGMNTDIRKGIFNVIMTSEDYVDACDRLLQLGLTDVQQREIARVLLQCCGNEKVYNPYYTLVAHRLCTKSHSFQITLQYLLWDFFRDLGEKSVGGEELVKSMQDSRDGGAGSSVSTRRLANLAKLYAWCISEDALSITILKPVPFASMQEQTTSFLIQLFVFCIIATQTPSPALVLPTAATRKDREAVERVFVKAATAPKLQRGLGDFFEAHGKEVVQWAGKKLGEREKTVVKWGTRIAAETLSVDGIVDL</sequence>
<dbReference type="Pfam" id="PF02854">
    <property type="entry name" value="MIF4G"/>
    <property type="match status" value="1"/>
</dbReference>
<feature type="compositionally biased region" description="Polar residues" evidence="4">
    <location>
        <begin position="57"/>
        <end position="68"/>
    </location>
</feature>
<dbReference type="InterPro" id="IPR003891">
    <property type="entry name" value="Initiation_fac_eIF4g_MI"/>
</dbReference>
<feature type="compositionally biased region" description="Acidic residues" evidence="4">
    <location>
        <begin position="272"/>
        <end position="336"/>
    </location>
</feature>
<evidence type="ECO:0000256" key="3">
    <source>
        <dbReference type="ARBA" id="ARBA00023242"/>
    </source>
</evidence>
<feature type="compositionally biased region" description="Basic and acidic residues" evidence="4">
    <location>
        <begin position="177"/>
        <end position="186"/>
    </location>
</feature>
<dbReference type="GO" id="GO:0003723">
    <property type="term" value="F:RNA binding"/>
    <property type="evidence" value="ECO:0007669"/>
    <property type="project" value="InterPro"/>
</dbReference>
<evidence type="ECO:0000256" key="1">
    <source>
        <dbReference type="ARBA" id="ARBA00004604"/>
    </source>
</evidence>
<dbReference type="PANTHER" id="PTHR18034:SF4">
    <property type="entry name" value="NUCLEOLAR MIF4G DOMAIN-CONTAINING PROTEIN 1"/>
    <property type="match status" value="1"/>
</dbReference>
<name>A0A9P6VZB0_RHOMI</name>
<accession>A0A9P6VZB0</accession>
<feature type="compositionally biased region" description="Acidic residues" evidence="4">
    <location>
        <begin position="343"/>
        <end position="358"/>
    </location>
</feature>
<dbReference type="PANTHER" id="PTHR18034">
    <property type="entry name" value="CELL CYCLE CONTROL PROTEIN CWF22-RELATED"/>
    <property type="match status" value="1"/>
</dbReference>
<dbReference type="OrthoDB" id="361797at2759"/>
<dbReference type="SMART" id="SM00543">
    <property type="entry name" value="MIF4G"/>
    <property type="match status" value="1"/>
</dbReference>
<dbReference type="InterPro" id="IPR050781">
    <property type="entry name" value="CWC22_splicing_factor"/>
</dbReference>
<organism evidence="6 7">
    <name type="scientific">Rhodotorula mucilaginosa</name>
    <name type="common">Yeast</name>
    <name type="synonym">Rhodotorula rubra</name>
    <dbReference type="NCBI Taxonomy" id="5537"/>
    <lineage>
        <taxon>Eukaryota</taxon>
        <taxon>Fungi</taxon>
        <taxon>Dikarya</taxon>
        <taxon>Basidiomycota</taxon>
        <taxon>Pucciniomycotina</taxon>
        <taxon>Microbotryomycetes</taxon>
        <taxon>Sporidiobolales</taxon>
        <taxon>Sporidiobolaceae</taxon>
        <taxon>Rhodotorula</taxon>
    </lineage>
</organism>
<proteinExistence type="inferred from homology"/>
<dbReference type="SMART" id="SM00544">
    <property type="entry name" value="MA3"/>
    <property type="match status" value="1"/>
</dbReference>
<dbReference type="GO" id="GO:0005730">
    <property type="term" value="C:nucleolus"/>
    <property type="evidence" value="ECO:0007669"/>
    <property type="project" value="UniProtKB-SubCell"/>
</dbReference>
<comment type="caution">
    <text evidence="6">The sequence shown here is derived from an EMBL/GenBank/DDBJ whole genome shotgun (WGS) entry which is preliminary data.</text>
</comment>
<evidence type="ECO:0000259" key="5">
    <source>
        <dbReference type="PROSITE" id="PS51366"/>
    </source>
</evidence>
<keyword evidence="7" id="KW-1185">Reference proteome</keyword>
<evidence type="ECO:0000256" key="2">
    <source>
        <dbReference type="ARBA" id="ARBA00006856"/>
    </source>
</evidence>
<feature type="compositionally biased region" description="Basic and acidic residues" evidence="4">
    <location>
        <begin position="135"/>
        <end position="155"/>
    </location>
</feature>
<feature type="compositionally biased region" description="Acidic residues" evidence="4">
    <location>
        <begin position="365"/>
        <end position="382"/>
    </location>
</feature>
<evidence type="ECO:0000313" key="6">
    <source>
        <dbReference type="EMBL" id="KAG0659422.1"/>
    </source>
</evidence>
<keyword evidence="3" id="KW-0539">Nucleus</keyword>
<feature type="domain" description="MI" evidence="5">
    <location>
        <begin position="767"/>
        <end position="906"/>
    </location>
</feature>
<feature type="region of interest" description="Disordered" evidence="4">
    <location>
        <begin position="1"/>
        <end position="186"/>
    </location>
</feature>